<organism evidence="1 2">
    <name type="scientific">Prunus persica</name>
    <name type="common">Peach</name>
    <name type="synonym">Amygdalus persica</name>
    <dbReference type="NCBI Taxonomy" id="3760"/>
    <lineage>
        <taxon>Eukaryota</taxon>
        <taxon>Viridiplantae</taxon>
        <taxon>Streptophyta</taxon>
        <taxon>Embryophyta</taxon>
        <taxon>Tracheophyta</taxon>
        <taxon>Spermatophyta</taxon>
        <taxon>Magnoliopsida</taxon>
        <taxon>eudicotyledons</taxon>
        <taxon>Gunneridae</taxon>
        <taxon>Pentapetalae</taxon>
        <taxon>rosids</taxon>
        <taxon>fabids</taxon>
        <taxon>Rosales</taxon>
        <taxon>Rosaceae</taxon>
        <taxon>Amygdaloideae</taxon>
        <taxon>Amygdaleae</taxon>
        <taxon>Prunus</taxon>
    </lineage>
</organism>
<dbReference type="Proteomes" id="UP000006882">
    <property type="component" value="Chromosome G5"/>
</dbReference>
<dbReference type="EMBL" id="CM007655">
    <property type="protein sequence ID" value="ONI09089.1"/>
    <property type="molecule type" value="Genomic_DNA"/>
</dbReference>
<reference evidence="1" key="2">
    <citation type="submission" date="2016-12" db="EMBL/GenBank/DDBJ databases">
        <title>WGS assembly of Prunus persica.</title>
        <authorList>
            <person name="Verde I."/>
            <person name="Jenkins J."/>
            <person name="Dondini L."/>
            <person name="Micali S."/>
            <person name="Pagliarani G."/>
            <person name="Vendramin E."/>
            <person name="Paris R."/>
            <person name="Aramini V."/>
            <person name="Gazza L."/>
            <person name="Rossini L."/>
            <person name="Bassi D."/>
            <person name="Troggio M."/>
            <person name="Shu S."/>
            <person name="Grimwood J.H."/>
            <person name="Tartarini S."/>
            <person name="Dettori M.T."/>
            <person name="Schmutz J."/>
        </authorList>
    </citation>
    <scope>NUCLEOTIDE SEQUENCE</scope>
</reference>
<keyword evidence="2" id="KW-1185">Reference proteome</keyword>
<accession>A0A251PC00</accession>
<dbReference type="AlphaFoldDB" id="A0A251PC00"/>
<proteinExistence type="predicted"/>
<dbReference type="EMBL" id="CM007655">
    <property type="protein sequence ID" value="ONI09088.1"/>
    <property type="molecule type" value="Genomic_DNA"/>
</dbReference>
<evidence type="ECO:0000313" key="2">
    <source>
        <dbReference type="Proteomes" id="UP000006882"/>
    </source>
</evidence>
<name>A0A251PC00_PRUPE</name>
<reference evidence="1 2" key="1">
    <citation type="journal article" date="2013" name="Nat. Genet.">
        <title>The high-quality draft genome of peach (Prunus persica) identifies unique patterns of genetic diversity, domestication and genome evolution.</title>
        <authorList>
            <consortium name="International Peach Genome Initiative"/>
            <person name="Verde I."/>
            <person name="Abbott A.G."/>
            <person name="Scalabrin S."/>
            <person name="Jung S."/>
            <person name="Shu S."/>
            <person name="Marroni F."/>
            <person name="Zhebentyayeva T."/>
            <person name="Dettori M.T."/>
            <person name="Grimwood J."/>
            <person name="Cattonaro F."/>
            <person name="Zuccolo A."/>
            <person name="Rossini L."/>
            <person name="Jenkins J."/>
            <person name="Vendramin E."/>
            <person name="Meisel L.A."/>
            <person name="Decroocq V."/>
            <person name="Sosinski B."/>
            <person name="Prochnik S."/>
            <person name="Mitros T."/>
            <person name="Policriti A."/>
            <person name="Cipriani G."/>
            <person name="Dondini L."/>
            <person name="Ficklin S."/>
            <person name="Goodstein D.M."/>
            <person name="Xuan P."/>
            <person name="Del Fabbro C."/>
            <person name="Aramini V."/>
            <person name="Copetti D."/>
            <person name="Gonzalez S."/>
            <person name="Horner D.S."/>
            <person name="Falchi R."/>
            <person name="Lucas S."/>
            <person name="Mica E."/>
            <person name="Maldonado J."/>
            <person name="Lazzari B."/>
            <person name="Bielenberg D."/>
            <person name="Pirona R."/>
            <person name="Miculan M."/>
            <person name="Barakat A."/>
            <person name="Testolin R."/>
            <person name="Stella A."/>
            <person name="Tartarini S."/>
            <person name="Tonutti P."/>
            <person name="Arus P."/>
            <person name="Orellana A."/>
            <person name="Wells C."/>
            <person name="Main D."/>
            <person name="Vizzotto G."/>
            <person name="Silva H."/>
            <person name="Salamini F."/>
            <person name="Schmutz J."/>
            <person name="Morgante M."/>
            <person name="Rokhsar D.S."/>
        </authorList>
    </citation>
    <scope>NUCLEOTIDE SEQUENCE [LARGE SCALE GENOMIC DNA]</scope>
    <source>
        <strain evidence="2">cv. Nemared</strain>
    </source>
</reference>
<dbReference type="Gramene" id="ONI09089">
    <property type="protein sequence ID" value="ONI09089"/>
    <property type="gene ID" value="PRUPE_5G217100"/>
</dbReference>
<protein>
    <submittedName>
        <fullName evidence="1">Uncharacterized protein</fullName>
    </submittedName>
</protein>
<evidence type="ECO:0000313" key="1">
    <source>
        <dbReference type="EMBL" id="ONI09089.1"/>
    </source>
</evidence>
<sequence>MITVLSFLHPLGLLYFKFQLSTFNFHQDKKGLQCNLFGLGLALLCFTQLARRLQPFPSSYIYISSLHLRISYQPSDLVILLQDLVIFNYVYLRPHSYKL</sequence>
<dbReference type="Gramene" id="ONI09088">
    <property type="protein sequence ID" value="ONI09088"/>
    <property type="gene ID" value="PRUPE_5G217100"/>
</dbReference>
<gene>
    <name evidence="1" type="ORF">PRUPE_5G217100</name>
</gene>